<sequence>MKLPWFLLISYYGLASAFQIQTTPTSTIRPQRLHRVGAPLSAVVDTNEGTPRDVGTMEEWATACGVQRSEGFQLTSDDGGIDIYAMTSEDLSEESPVLFVPNQLIFSSNMARQELGGYIDDAEDLVKRLDLEECIPEFYLMVKILMEYQQGDQSLWFPWLNAMPRTYYNGASMTPFCYECLPPFVASLAMKERVKFINFNQAVQKVDFLSDEVKKDRDLVRWAYQIVCTRSFESDGDVRIVPMADMFNHGTETEVELRYDEEGNCYAYSTQAVPAGSPLRVSYGDPTNPSLFFARYGFLDESSPATFCKIMIKNPSSQLKDIGYDFSRMLFFKDSGTVSEEVYDVLLFQSLSSSDRETAQAFYQAHMSGDVDTKQAIHQHFYPQTVASLQEHVDKFLKQLDELSAKGARKDVSEHPRLPLILKHNEFVKETFLAVKANL</sequence>
<protein>
    <recommendedName>
        <fullName evidence="3">SET domain-containing protein</fullName>
    </recommendedName>
</protein>
<name>A0A7S3L1B1_9STRA</name>
<feature type="chain" id="PRO_5031493799" description="SET domain-containing protein" evidence="1">
    <location>
        <begin position="18"/>
        <end position="439"/>
    </location>
</feature>
<proteinExistence type="predicted"/>
<dbReference type="InterPro" id="IPR050600">
    <property type="entry name" value="SETD3_SETD6_MTase"/>
</dbReference>
<dbReference type="EMBL" id="HBIM01001860">
    <property type="protein sequence ID" value="CAE0403429.1"/>
    <property type="molecule type" value="Transcribed_RNA"/>
</dbReference>
<evidence type="ECO:0000256" key="1">
    <source>
        <dbReference type="SAM" id="SignalP"/>
    </source>
</evidence>
<dbReference type="CDD" id="cd10527">
    <property type="entry name" value="SET_LSMT"/>
    <property type="match status" value="1"/>
</dbReference>
<gene>
    <name evidence="2" type="ORF">ACOF00016_LOCUS1630</name>
</gene>
<dbReference type="PANTHER" id="PTHR13271:SF137">
    <property type="entry name" value="SET DOMAIN-CONTAINING PROTEIN"/>
    <property type="match status" value="1"/>
</dbReference>
<dbReference type="InterPro" id="IPR046341">
    <property type="entry name" value="SET_dom_sf"/>
</dbReference>
<dbReference type="PANTHER" id="PTHR13271">
    <property type="entry name" value="UNCHARACTERIZED PUTATIVE METHYLTRANSFERASE"/>
    <property type="match status" value="1"/>
</dbReference>
<dbReference type="SUPFAM" id="SSF82199">
    <property type="entry name" value="SET domain"/>
    <property type="match status" value="1"/>
</dbReference>
<dbReference type="GO" id="GO:0016279">
    <property type="term" value="F:protein-lysine N-methyltransferase activity"/>
    <property type="evidence" value="ECO:0007669"/>
    <property type="project" value="TreeGrafter"/>
</dbReference>
<evidence type="ECO:0000313" key="2">
    <source>
        <dbReference type="EMBL" id="CAE0403429.1"/>
    </source>
</evidence>
<evidence type="ECO:0008006" key="3">
    <source>
        <dbReference type="Google" id="ProtNLM"/>
    </source>
</evidence>
<keyword evidence="1" id="KW-0732">Signal</keyword>
<dbReference type="AlphaFoldDB" id="A0A7S3L1B1"/>
<dbReference type="Gene3D" id="3.90.1410.10">
    <property type="entry name" value="set domain protein methyltransferase, domain 1"/>
    <property type="match status" value="1"/>
</dbReference>
<organism evidence="2">
    <name type="scientific">Amphora coffeiformis</name>
    <dbReference type="NCBI Taxonomy" id="265554"/>
    <lineage>
        <taxon>Eukaryota</taxon>
        <taxon>Sar</taxon>
        <taxon>Stramenopiles</taxon>
        <taxon>Ochrophyta</taxon>
        <taxon>Bacillariophyta</taxon>
        <taxon>Bacillariophyceae</taxon>
        <taxon>Bacillariophycidae</taxon>
        <taxon>Thalassiophysales</taxon>
        <taxon>Catenulaceae</taxon>
        <taxon>Amphora</taxon>
    </lineage>
</organism>
<reference evidence="2" key="1">
    <citation type="submission" date="2021-01" db="EMBL/GenBank/DDBJ databases">
        <authorList>
            <person name="Corre E."/>
            <person name="Pelletier E."/>
            <person name="Niang G."/>
            <person name="Scheremetjew M."/>
            <person name="Finn R."/>
            <person name="Kale V."/>
            <person name="Holt S."/>
            <person name="Cochrane G."/>
            <person name="Meng A."/>
            <person name="Brown T."/>
            <person name="Cohen L."/>
        </authorList>
    </citation>
    <scope>NUCLEOTIDE SEQUENCE</scope>
    <source>
        <strain evidence="2">CCMP127</strain>
    </source>
</reference>
<accession>A0A7S3L1B1</accession>
<feature type="signal peptide" evidence="1">
    <location>
        <begin position="1"/>
        <end position="17"/>
    </location>
</feature>